<evidence type="ECO:0000256" key="4">
    <source>
        <dbReference type="RuleBase" id="RU000304"/>
    </source>
</evidence>
<keyword evidence="7" id="KW-1185">Reference proteome</keyword>
<keyword evidence="1 3" id="KW-0547">Nucleotide-binding</keyword>
<feature type="binding site" evidence="3">
    <location>
        <position position="60"/>
    </location>
    <ligand>
        <name>ATP</name>
        <dbReference type="ChEBI" id="CHEBI:30616"/>
    </ligand>
</feature>
<accession>A0AAE1D352</accession>
<dbReference type="Pfam" id="PF00069">
    <property type="entry name" value="Pkinase"/>
    <property type="match status" value="1"/>
</dbReference>
<evidence type="ECO:0000313" key="7">
    <source>
        <dbReference type="Proteomes" id="UP001283361"/>
    </source>
</evidence>
<evidence type="ECO:0000259" key="5">
    <source>
        <dbReference type="PROSITE" id="PS50011"/>
    </source>
</evidence>
<dbReference type="PROSITE" id="PS00107">
    <property type="entry name" value="PROTEIN_KINASE_ATP"/>
    <property type="match status" value="1"/>
</dbReference>
<dbReference type="PANTHER" id="PTHR44329:SF214">
    <property type="entry name" value="PROTEIN KINASE DOMAIN-CONTAINING PROTEIN"/>
    <property type="match status" value="1"/>
</dbReference>
<name>A0AAE1D352_9GAST</name>
<protein>
    <recommendedName>
        <fullName evidence="5">Protein kinase domain-containing protein</fullName>
    </recommendedName>
</protein>
<evidence type="ECO:0000256" key="3">
    <source>
        <dbReference type="PROSITE-ProRule" id="PRU10141"/>
    </source>
</evidence>
<dbReference type="CDD" id="cd00180">
    <property type="entry name" value="PKc"/>
    <property type="match status" value="1"/>
</dbReference>
<dbReference type="GO" id="GO:0004674">
    <property type="term" value="F:protein serine/threonine kinase activity"/>
    <property type="evidence" value="ECO:0007669"/>
    <property type="project" value="UniProtKB-KW"/>
</dbReference>
<keyword evidence="4" id="KW-0808">Transferase</keyword>
<gene>
    <name evidence="6" type="ORF">RRG08_036635</name>
</gene>
<proteinExistence type="inferred from homology"/>
<dbReference type="SMART" id="SM00220">
    <property type="entry name" value="S_TKc"/>
    <property type="match status" value="1"/>
</dbReference>
<evidence type="ECO:0000256" key="1">
    <source>
        <dbReference type="ARBA" id="ARBA00022741"/>
    </source>
</evidence>
<keyword evidence="2 3" id="KW-0067">ATP-binding</keyword>
<dbReference type="Gene3D" id="1.10.510.10">
    <property type="entry name" value="Transferase(Phosphotransferase) domain 1"/>
    <property type="match status" value="1"/>
</dbReference>
<dbReference type="InterPro" id="IPR017441">
    <property type="entry name" value="Protein_kinase_ATP_BS"/>
</dbReference>
<dbReference type="PANTHER" id="PTHR44329">
    <property type="entry name" value="SERINE/THREONINE-PROTEIN KINASE TNNI3K-RELATED"/>
    <property type="match status" value="1"/>
</dbReference>
<dbReference type="InterPro" id="IPR008271">
    <property type="entry name" value="Ser/Thr_kinase_AS"/>
</dbReference>
<dbReference type="InterPro" id="IPR000719">
    <property type="entry name" value="Prot_kinase_dom"/>
</dbReference>
<dbReference type="Proteomes" id="UP001283361">
    <property type="component" value="Unassembled WGS sequence"/>
</dbReference>
<comment type="caution">
    <text evidence="6">The sequence shown here is derived from an EMBL/GenBank/DDBJ whole genome shotgun (WGS) entry which is preliminary data.</text>
</comment>
<organism evidence="6 7">
    <name type="scientific">Elysia crispata</name>
    <name type="common">lettuce slug</name>
    <dbReference type="NCBI Taxonomy" id="231223"/>
    <lineage>
        <taxon>Eukaryota</taxon>
        <taxon>Metazoa</taxon>
        <taxon>Spiralia</taxon>
        <taxon>Lophotrochozoa</taxon>
        <taxon>Mollusca</taxon>
        <taxon>Gastropoda</taxon>
        <taxon>Heterobranchia</taxon>
        <taxon>Euthyneura</taxon>
        <taxon>Panpulmonata</taxon>
        <taxon>Sacoglossa</taxon>
        <taxon>Placobranchoidea</taxon>
        <taxon>Plakobranchidae</taxon>
        <taxon>Elysia</taxon>
    </lineage>
</organism>
<sequence>MESRCSSQFWGSEPEVVQLDGDFFSTFQFEEGPALGHGLSGVVVEATSLTNPLAKVAVKKFSILSSDGGVKKSETFMKEVTIMQNFQHPHLVPCVLAARCPRYLAVAMPLYPLGSLESHLSGLCPALARLYLLQTGSAVAHLHAARIAHGDIKLDNVFLMHAGHAVLGDFGLSARLSEPSVGLIPASQCGGTPSYMAPEARDVSDGDLVDPVKLDVYALGVMLWCMLVKVKASWTYDYLEETNTDPDIPDSFRPTLRGVLEPVPAERTSLVSALTSSHIHTARSIRFLSCDCDGPKPGNTRLAV</sequence>
<dbReference type="PROSITE" id="PS00108">
    <property type="entry name" value="PROTEIN_KINASE_ST"/>
    <property type="match status" value="1"/>
</dbReference>
<dbReference type="PROSITE" id="PS50011">
    <property type="entry name" value="PROTEIN_KINASE_DOM"/>
    <property type="match status" value="1"/>
</dbReference>
<keyword evidence="4" id="KW-0723">Serine/threonine-protein kinase</keyword>
<dbReference type="GO" id="GO:0005524">
    <property type="term" value="F:ATP binding"/>
    <property type="evidence" value="ECO:0007669"/>
    <property type="project" value="UniProtKB-UniRule"/>
</dbReference>
<feature type="domain" description="Protein kinase" evidence="5">
    <location>
        <begin position="29"/>
        <end position="281"/>
    </location>
</feature>
<keyword evidence="4" id="KW-0418">Kinase</keyword>
<dbReference type="AlphaFoldDB" id="A0AAE1D352"/>
<dbReference type="InterPro" id="IPR051681">
    <property type="entry name" value="Ser/Thr_Kinases-Pseudokinases"/>
</dbReference>
<dbReference type="SUPFAM" id="SSF56112">
    <property type="entry name" value="Protein kinase-like (PK-like)"/>
    <property type="match status" value="1"/>
</dbReference>
<dbReference type="EMBL" id="JAWDGP010005606">
    <property type="protein sequence ID" value="KAK3755149.1"/>
    <property type="molecule type" value="Genomic_DNA"/>
</dbReference>
<evidence type="ECO:0000313" key="6">
    <source>
        <dbReference type="EMBL" id="KAK3755149.1"/>
    </source>
</evidence>
<reference evidence="6" key="1">
    <citation type="journal article" date="2023" name="G3 (Bethesda)">
        <title>A reference genome for the long-term kleptoplast-retaining sea slug Elysia crispata morphotype clarki.</title>
        <authorList>
            <person name="Eastman K.E."/>
            <person name="Pendleton A.L."/>
            <person name="Shaikh M.A."/>
            <person name="Suttiyut T."/>
            <person name="Ogas R."/>
            <person name="Tomko P."/>
            <person name="Gavelis G."/>
            <person name="Widhalm J.R."/>
            <person name="Wisecaver J.H."/>
        </authorList>
    </citation>
    <scope>NUCLEOTIDE SEQUENCE</scope>
    <source>
        <strain evidence="6">ECLA1</strain>
    </source>
</reference>
<dbReference type="InterPro" id="IPR011009">
    <property type="entry name" value="Kinase-like_dom_sf"/>
</dbReference>
<evidence type="ECO:0000256" key="2">
    <source>
        <dbReference type="ARBA" id="ARBA00022840"/>
    </source>
</evidence>
<comment type="similarity">
    <text evidence="4">Belongs to the protein kinase superfamily.</text>
</comment>